<reference evidence="1 2" key="1">
    <citation type="journal article" date="2016" name="PLoS ONE">
        <title>Plasmid Characterization and Chromosome Analysis of Two netF+ Clostridium perfringens Isolates Associated with Foal and Canine Necrotizing Enteritis.</title>
        <authorList>
            <person name="Mehdizadeh Gohari I."/>
            <person name="Kropinski A.M."/>
            <person name="Weese S.J."/>
            <person name="Parreira V.R."/>
            <person name="Whitehead A.E."/>
            <person name="Boerlin P."/>
            <person name="Prescott J.F."/>
        </authorList>
    </citation>
    <scope>NUCLEOTIDE SEQUENCE [LARGE SCALE GENOMIC DNA]</scope>
    <source>
        <strain evidence="1 2">JP838</strain>
        <plasmid evidence="2">Plasmid pJFP838A</plasmid>
    </source>
</reference>
<name>A0A140GRW1_CLOPF</name>
<proteinExistence type="predicted"/>
<dbReference type="EMBL" id="CP013615">
    <property type="protein sequence ID" value="AMN31270.1"/>
    <property type="molecule type" value="Genomic_DNA"/>
</dbReference>
<dbReference type="GO" id="GO:0003676">
    <property type="term" value="F:nucleic acid binding"/>
    <property type="evidence" value="ECO:0007669"/>
    <property type="project" value="InterPro"/>
</dbReference>
<dbReference type="InterPro" id="IPR002052">
    <property type="entry name" value="DNA_methylase_N6_adenine_CS"/>
</dbReference>
<accession>A0A140GRW1</accession>
<dbReference type="GO" id="GO:0032259">
    <property type="term" value="P:methylation"/>
    <property type="evidence" value="ECO:0007669"/>
    <property type="project" value="InterPro"/>
</dbReference>
<dbReference type="PATRIC" id="fig|1502.177.peg.3564"/>
<dbReference type="Proteomes" id="UP000070260">
    <property type="component" value="Plasmid pJFP838A"/>
</dbReference>
<dbReference type="SUPFAM" id="SSF53335">
    <property type="entry name" value="S-adenosyl-L-methionine-dependent methyltransferases"/>
    <property type="match status" value="1"/>
</dbReference>
<dbReference type="OrthoDB" id="1079385at2"/>
<dbReference type="Gene3D" id="3.40.50.150">
    <property type="entry name" value="Vaccinia Virus protein VP39"/>
    <property type="match status" value="1"/>
</dbReference>
<dbReference type="InterPro" id="IPR029063">
    <property type="entry name" value="SAM-dependent_MTases_sf"/>
</dbReference>
<gene>
    <name evidence="1" type="ORF">JFP838_pA0354</name>
</gene>
<evidence type="ECO:0000313" key="1">
    <source>
        <dbReference type="EMBL" id="AMN31270.1"/>
    </source>
</evidence>
<keyword evidence="1" id="KW-0614">Plasmid</keyword>
<sequence>MTKVYDKKYDLIITNPPFKYAKEFVQKSLELTNDKVAMLLKIQFLESKSRKEFLKHSHLKYVYVFSERQNTLKNGEEINPLTGKKWSSVFLLAWFVFEKGYEGEPIIRWL</sequence>
<geneLocation type="plasmid" evidence="1 2">
    <name>pJFP838A</name>
</geneLocation>
<dbReference type="PROSITE" id="PS00092">
    <property type="entry name" value="N6_MTASE"/>
    <property type="match status" value="1"/>
</dbReference>
<evidence type="ECO:0000313" key="2">
    <source>
        <dbReference type="Proteomes" id="UP000070260"/>
    </source>
</evidence>
<protein>
    <submittedName>
        <fullName evidence="1">Putative type I restriction-modification system</fullName>
    </submittedName>
</protein>
<dbReference type="GO" id="GO:0008168">
    <property type="term" value="F:methyltransferase activity"/>
    <property type="evidence" value="ECO:0007669"/>
    <property type="project" value="InterPro"/>
</dbReference>
<organism evidence="1 2">
    <name type="scientific">Clostridium perfringens</name>
    <dbReference type="NCBI Taxonomy" id="1502"/>
    <lineage>
        <taxon>Bacteria</taxon>
        <taxon>Bacillati</taxon>
        <taxon>Bacillota</taxon>
        <taxon>Clostridia</taxon>
        <taxon>Eubacteriales</taxon>
        <taxon>Clostridiaceae</taxon>
        <taxon>Clostridium</taxon>
    </lineage>
</organism>
<dbReference type="AlphaFoldDB" id="A0A140GRW1"/>